<dbReference type="STRING" id="291331.XOO4100"/>
<protein>
    <recommendedName>
        <fullName evidence="2">N-acetylmuramoyl-L-alanine amidase</fullName>
        <ecNumber evidence="2">3.5.1.28</ecNumber>
    </recommendedName>
</protein>
<dbReference type="PANTHER" id="PTHR30417">
    <property type="entry name" value="N-ACETYLMURAMOYL-L-ALANINE AMIDASE AMID"/>
    <property type="match status" value="1"/>
</dbReference>
<dbReference type="InterPro" id="IPR051206">
    <property type="entry name" value="NAMLAA_amidase_2"/>
</dbReference>
<dbReference type="InterPro" id="IPR036505">
    <property type="entry name" value="Amidase/PGRP_sf"/>
</dbReference>
<dbReference type="HOGENOM" id="CLU_049290_2_2_6"/>
<dbReference type="AlphaFoldDB" id="Q5GVB9"/>
<dbReference type="GO" id="GO:0008745">
    <property type="term" value="F:N-acetylmuramoyl-L-alanine amidase activity"/>
    <property type="evidence" value="ECO:0007669"/>
    <property type="project" value="UniProtKB-EC"/>
</dbReference>
<evidence type="ECO:0000256" key="1">
    <source>
        <dbReference type="ARBA" id="ARBA00001561"/>
    </source>
</evidence>
<dbReference type="GO" id="GO:0019867">
    <property type="term" value="C:outer membrane"/>
    <property type="evidence" value="ECO:0007669"/>
    <property type="project" value="TreeGrafter"/>
</dbReference>
<dbReference type="Proteomes" id="UP000006735">
    <property type="component" value="Chromosome"/>
</dbReference>
<evidence type="ECO:0000259" key="5">
    <source>
        <dbReference type="SMART" id="SM00644"/>
    </source>
</evidence>
<dbReference type="EC" id="3.5.1.28" evidence="2"/>
<keyword evidence="3" id="KW-0378">Hydrolase</keyword>
<dbReference type="GO" id="GO:0009253">
    <property type="term" value="P:peptidoglycan catabolic process"/>
    <property type="evidence" value="ECO:0007669"/>
    <property type="project" value="InterPro"/>
</dbReference>
<dbReference type="CDD" id="cd06583">
    <property type="entry name" value="PGRP"/>
    <property type="match status" value="1"/>
</dbReference>
<dbReference type="InterPro" id="IPR002502">
    <property type="entry name" value="Amidase_domain"/>
</dbReference>
<proteinExistence type="predicted"/>
<dbReference type="GO" id="GO:0071555">
    <property type="term" value="P:cell wall organization"/>
    <property type="evidence" value="ECO:0007669"/>
    <property type="project" value="UniProtKB-KW"/>
</dbReference>
<reference evidence="6 7" key="1">
    <citation type="journal article" date="2005" name="Nucleic Acids Res.">
        <title>The genome sequence of Xanthomonas oryzae pathovar oryzae KACC10331, the bacterial blight pathogen of rice.</title>
        <authorList>
            <person name="Lee B.M."/>
            <person name="Park Y.J."/>
            <person name="Park D.S."/>
            <person name="Kang H.W."/>
            <person name="Kim J.G."/>
            <person name="Song E.S."/>
            <person name="Park I.C."/>
            <person name="Yoon U.H."/>
            <person name="Hahn J.H."/>
            <person name="Koo B.S."/>
            <person name="Lee G.B."/>
            <person name="Kim H."/>
            <person name="Park H.S."/>
            <person name="Yoon K.O."/>
            <person name="Kim J.H."/>
            <person name="Jung C.H."/>
            <person name="Koh N.H."/>
            <person name="Seo J.S."/>
            <person name="Go S.J."/>
        </authorList>
    </citation>
    <scope>NUCLEOTIDE SEQUENCE [LARGE SCALE GENOMIC DNA]</scope>
    <source>
        <strain evidence="7">KACC10331 / KXO85</strain>
    </source>
</reference>
<name>Q5GVB9_XANOR</name>
<keyword evidence="4" id="KW-0961">Cell wall biogenesis/degradation</keyword>
<evidence type="ECO:0000256" key="4">
    <source>
        <dbReference type="ARBA" id="ARBA00023316"/>
    </source>
</evidence>
<dbReference type="EMBL" id="AE013598">
    <property type="protein sequence ID" value="AAW77354.1"/>
    <property type="molecule type" value="Genomic_DNA"/>
</dbReference>
<feature type="domain" description="N-acetylmuramoyl-L-alanine amidase" evidence="5">
    <location>
        <begin position="104"/>
        <end position="239"/>
    </location>
</feature>
<dbReference type="KEGG" id="xoo:XOO4100"/>
<evidence type="ECO:0000313" key="6">
    <source>
        <dbReference type="EMBL" id="AAW77354.1"/>
    </source>
</evidence>
<dbReference type="PANTHER" id="PTHR30417:SF1">
    <property type="entry name" value="N-ACETYLMURAMOYL-L-ALANINE AMIDASE AMID"/>
    <property type="match status" value="1"/>
</dbReference>
<evidence type="ECO:0000256" key="2">
    <source>
        <dbReference type="ARBA" id="ARBA00011901"/>
    </source>
</evidence>
<dbReference type="SMART" id="SM00644">
    <property type="entry name" value="Ami_2"/>
    <property type="match status" value="1"/>
</dbReference>
<keyword evidence="7" id="KW-1185">Reference proteome</keyword>
<dbReference type="Pfam" id="PF01510">
    <property type="entry name" value="Amidase_2"/>
    <property type="match status" value="1"/>
</dbReference>
<dbReference type="Gene3D" id="3.40.80.10">
    <property type="entry name" value="Peptidoglycan recognition protein-like"/>
    <property type="match status" value="1"/>
</dbReference>
<gene>
    <name evidence="6" type="primary">AmpD</name>
    <name evidence="6" type="ordered locus">XOO4100</name>
</gene>
<comment type="catalytic activity">
    <reaction evidence="1">
        <text>Hydrolyzes the link between N-acetylmuramoyl residues and L-amino acid residues in certain cell-wall glycopeptides.</text>
        <dbReference type="EC" id="3.5.1.28"/>
    </reaction>
</comment>
<dbReference type="SUPFAM" id="SSF55846">
    <property type="entry name" value="N-acetylmuramoyl-L-alanine amidase-like"/>
    <property type="match status" value="1"/>
</dbReference>
<accession>Q5GVB9</accession>
<sequence length="334" mass="36454">MASCAGTSIVACGARHIHALYPQGDWRSQAHKAAQASTRRIMVRRRQQRGRAGHAAQVVRSSQEKSVLPSFPFSSSAWLRAAVCLVALSLGACAHAPERNPLARWVPSPNHDMRRPILIVLHFTEQHSVQQSLSTLRGRNSGGWVSAHYLIGKDGQRYQLVSDAQRAWHGGAGRWGTITDINSASIGIELDNDGSEPFAPAQIDSLLVLLDDLCNRLRIPRTQIVGHEDVAPTRRNDPGPLFPWKRLAEAGFGRWPAADAPAAPASFDPWQALAMIGYSIDDPAATLQAFHHHYRGHSATTLDAEDLRILSALTKGARTSSPRPALEPIEGDNR</sequence>
<evidence type="ECO:0000256" key="3">
    <source>
        <dbReference type="ARBA" id="ARBA00022801"/>
    </source>
</evidence>
<dbReference type="GO" id="GO:0009254">
    <property type="term" value="P:peptidoglycan turnover"/>
    <property type="evidence" value="ECO:0007669"/>
    <property type="project" value="TreeGrafter"/>
</dbReference>
<evidence type="ECO:0000313" key="7">
    <source>
        <dbReference type="Proteomes" id="UP000006735"/>
    </source>
</evidence>
<organism evidence="6 7">
    <name type="scientific">Xanthomonas oryzae pv. oryzae (strain KACC10331 / KXO85)</name>
    <dbReference type="NCBI Taxonomy" id="291331"/>
    <lineage>
        <taxon>Bacteria</taxon>
        <taxon>Pseudomonadati</taxon>
        <taxon>Pseudomonadota</taxon>
        <taxon>Gammaproteobacteria</taxon>
        <taxon>Lysobacterales</taxon>
        <taxon>Lysobacteraceae</taxon>
        <taxon>Xanthomonas</taxon>
    </lineage>
</organism>